<organism evidence="1 2">
    <name type="scientific">Dentiscutata heterogama</name>
    <dbReference type="NCBI Taxonomy" id="1316150"/>
    <lineage>
        <taxon>Eukaryota</taxon>
        <taxon>Fungi</taxon>
        <taxon>Fungi incertae sedis</taxon>
        <taxon>Mucoromycota</taxon>
        <taxon>Glomeromycotina</taxon>
        <taxon>Glomeromycetes</taxon>
        <taxon>Diversisporales</taxon>
        <taxon>Gigasporaceae</taxon>
        <taxon>Dentiscutata</taxon>
    </lineage>
</organism>
<proteinExistence type="predicted"/>
<protein>
    <submittedName>
        <fullName evidence="1">15540_t:CDS:1</fullName>
    </submittedName>
</protein>
<sequence length="82" mass="9586">TPSDYILSAYHLSQRIASQKCLELHHIKYLDLPVPLIYKPKDECKQNCFVPIPGLSEKKELVKNDIVYLPLNMLPEKFIKIY</sequence>
<keyword evidence="2" id="KW-1185">Reference proteome</keyword>
<evidence type="ECO:0000313" key="1">
    <source>
        <dbReference type="EMBL" id="CAG8749144.1"/>
    </source>
</evidence>
<dbReference type="EMBL" id="CAJVPU010045193">
    <property type="protein sequence ID" value="CAG8749144.1"/>
    <property type="molecule type" value="Genomic_DNA"/>
</dbReference>
<reference evidence="1" key="1">
    <citation type="submission" date="2021-06" db="EMBL/GenBank/DDBJ databases">
        <authorList>
            <person name="Kallberg Y."/>
            <person name="Tangrot J."/>
            <person name="Rosling A."/>
        </authorList>
    </citation>
    <scope>NUCLEOTIDE SEQUENCE</scope>
    <source>
        <strain evidence="1">IL203A</strain>
    </source>
</reference>
<name>A0ACA9QFE3_9GLOM</name>
<evidence type="ECO:0000313" key="2">
    <source>
        <dbReference type="Proteomes" id="UP000789702"/>
    </source>
</evidence>
<dbReference type="Proteomes" id="UP000789702">
    <property type="component" value="Unassembled WGS sequence"/>
</dbReference>
<accession>A0ACA9QFE3</accession>
<gene>
    <name evidence="1" type="ORF">DHETER_LOCUS14530</name>
</gene>
<comment type="caution">
    <text evidence="1">The sequence shown here is derived from an EMBL/GenBank/DDBJ whole genome shotgun (WGS) entry which is preliminary data.</text>
</comment>
<feature type="non-terminal residue" evidence="1">
    <location>
        <position position="1"/>
    </location>
</feature>